<dbReference type="Gene3D" id="3.30.420.10">
    <property type="entry name" value="Ribonuclease H-like superfamily/Ribonuclease H"/>
    <property type="match status" value="1"/>
</dbReference>
<dbReference type="InterPro" id="IPR018061">
    <property type="entry name" value="Retropepsins"/>
</dbReference>
<dbReference type="CDD" id="cd01647">
    <property type="entry name" value="RT_LTR"/>
    <property type="match status" value="1"/>
</dbReference>
<dbReference type="PROSITE" id="PS50994">
    <property type="entry name" value="INTEGRASE"/>
    <property type="match status" value="1"/>
</dbReference>
<feature type="domain" description="Peptidase A2" evidence="9">
    <location>
        <begin position="409"/>
        <end position="490"/>
    </location>
</feature>
<keyword evidence="3" id="KW-0548">Nucleotidyltransferase</keyword>
<dbReference type="InterPro" id="IPR036397">
    <property type="entry name" value="RNaseH_sf"/>
</dbReference>
<evidence type="ECO:0000256" key="2">
    <source>
        <dbReference type="ARBA" id="ARBA00022679"/>
    </source>
</evidence>
<dbReference type="InterPro" id="IPR000477">
    <property type="entry name" value="RT_dom"/>
</dbReference>
<dbReference type="SUPFAM" id="SSF50630">
    <property type="entry name" value="Acid proteases"/>
    <property type="match status" value="1"/>
</dbReference>
<dbReference type="Pfam" id="PF00077">
    <property type="entry name" value="RVP"/>
    <property type="match status" value="1"/>
</dbReference>
<dbReference type="Gene3D" id="3.10.10.10">
    <property type="entry name" value="HIV Type 1 Reverse Transcriptase, subunit A, domain 1"/>
    <property type="match status" value="1"/>
</dbReference>
<dbReference type="Pfam" id="PF00665">
    <property type="entry name" value="rve"/>
    <property type="match status" value="1"/>
</dbReference>
<dbReference type="SUPFAM" id="SSF56672">
    <property type="entry name" value="DNA/RNA polymerases"/>
    <property type="match status" value="1"/>
</dbReference>
<dbReference type="InterPro" id="IPR021109">
    <property type="entry name" value="Peptidase_aspartic_dom_sf"/>
</dbReference>
<dbReference type="PANTHER" id="PTHR37984">
    <property type="entry name" value="PROTEIN CBG26694"/>
    <property type="match status" value="1"/>
</dbReference>
<keyword evidence="2" id="KW-0808">Transferase</keyword>
<dbReference type="EMBL" id="LBMM01008052">
    <property type="protein sequence ID" value="KMQ89189.1"/>
    <property type="molecule type" value="Genomic_DNA"/>
</dbReference>
<dbReference type="OrthoDB" id="7553913at2759"/>
<protein>
    <recommendedName>
        <fullName evidence="1">RNA-directed DNA polymerase</fullName>
        <ecNumber evidence="1">2.7.7.49</ecNumber>
    </recommendedName>
</protein>
<dbReference type="STRING" id="67767.A0A0J7KG11"/>
<dbReference type="InterPro" id="IPR001995">
    <property type="entry name" value="Peptidase_A2_cat"/>
</dbReference>
<dbReference type="PROSITE" id="PS50175">
    <property type="entry name" value="ASP_PROT_RETROV"/>
    <property type="match status" value="1"/>
</dbReference>
<proteinExistence type="predicted"/>
<evidence type="ECO:0000256" key="7">
    <source>
        <dbReference type="ARBA" id="ARBA00022918"/>
    </source>
</evidence>
<dbReference type="GO" id="GO:0015074">
    <property type="term" value="P:DNA integration"/>
    <property type="evidence" value="ECO:0007669"/>
    <property type="project" value="InterPro"/>
</dbReference>
<dbReference type="Pfam" id="PF00078">
    <property type="entry name" value="RVT_1"/>
    <property type="match status" value="1"/>
</dbReference>
<dbReference type="Gene3D" id="3.30.70.270">
    <property type="match status" value="2"/>
</dbReference>
<evidence type="ECO:0000256" key="6">
    <source>
        <dbReference type="ARBA" id="ARBA00022801"/>
    </source>
</evidence>
<dbReference type="Pfam" id="PF17921">
    <property type="entry name" value="Integrase_H2C2"/>
    <property type="match status" value="1"/>
</dbReference>
<feature type="domain" description="Reverse transcriptase" evidence="10">
    <location>
        <begin position="569"/>
        <end position="747"/>
    </location>
</feature>
<dbReference type="SMART" id="SM00343">
    <property type="entry name" value="ZnF_C2HC"/>
    <property type="match status" value="2"/>
</dbReference>
<dbReference type="InterPro" id="IPR048270">
    <property type="entry name" value="PNMA_C"/>
</dbReference>
<organism evidence="12 13">
    <name type="scientific">Lasius niger</name>
    <name type="common">Black garden ant</name>
    <dbReference type="NCBI Taxonomy" id="67767"/>
    <lineage>
        <taxon>Eukaryota</taxon>
        <taxon>Metazoa</taxon>
        <taxon>Ecdysozoa</taxon>
        <taxon>Arthropoda</taxon>
        <taxon>Hexapoda</taxon>
        <taxon>Insecta</taxon>
        <taxon>Pterygota</taxon>
        <taxon>Neoptera</taxon>
        <taxon>Endopterygota</taxon>
        <taxon>Hymenoptera</taxon>
        <taxon>Apocrita</taxon>
        <taxon>Aculeata</taxon>
        <taxon>Formicoidea</taxon>
        <taxon>Formicidae</taxon>
        <taxon>Formicinae</taxon>
        <taxon>Lasius</taxon>
        <taxon>Lasius</taxon>
    </lineage>
</organism>
<dbReference type="GO" id="GO:0006508">
    <property type="term" value="P:proteolysis"/>
    <property type="evidence" value="ECO:0007669"/>
    <property type="project" value="InterPro"/>
</dbReference>
<feature type="region of interest" description="Disordered" evidence="8">
    <location>
        <begin position="356"/>
        <end position="375"/>
    </location>
</feature>
<keyword evidence="7" id="KW-0695">RNA-directed DNA polymerase</keyword>
<sequence>MSEEWTEIKAHVATGKTSWIYSLSKNKLVEICDYYNIKVKSTADIDEIRKTLAEFVKERAEKEKQKITEKNPENIAPSASKIEAALDDVMAPNIGKLIEFESEKQTWEDYIEQLEFYLEANNISNESKKRATLLTAIGAKNYAIIKSLCSPTAPKDVTYQDILDKCKSYFGQNLNELLARVHFHKRIQRENETLKEFVREIRKLALDCKFTGPDGQLPLNIMLRDRFVAGIRNEEMQRYLCQRHEESISDTNPDGLTLEKALEIACNAESAEQQQKIFKQSESEVIQNVTQNTTNKQTNKKNTKQRQTRDPCYRCGYTNHSQDKCFYKNEKCSYCEKVGHIVRVCKIKQRSNEKQTKIKQAQTHPINEDSSDESDDDNILACNAIVQSLQEKRNDDEYVVQIEINSKLCKFEVDNGAHLSLINKQTYEKIWPKKEPTWLKKRIKLYGYGKKPLQVIGATNVLVRHRQIKKLLPIVVTNETHGPNLLGRNWFAELGITMTGIHKVSEKENNGNNILKKFPSLTLKTLEGHKGTPIHIELKDNAHPKFFKARRIPYGLQEAAMDALKSMVQQKMLTPVNQSDWATPVLFVRKPNGKIRVVGDYKSTVNPEIRKSEYPLPTVEEALATLNGGEYFSQVDLRDAYKQLCVDEETSKILTISTPGGLFNVNRLLDGIAAAPRIFQKFMTTILSGIHGIQIYLDNVKIQGKTLDEHNQRLTEVLKRLQDSNLRINVKKSIFSVKSMEFLGHQISTEGIQPLENKVTAIREMKAPTNKRELQVFLGGINFYARFIQNRATIAEPLHRLLDADAEWKWSKQEKNAFKELKNQLIGSGILIHFDDNLPIVLSADASPIDHQPLLGIFEPKKQNSDQISPKLKRYKIKLSAYNYQLKYRPAKKHGNADFLSRFPLEEEIEEEEKIGDVLMLEGVTRNPVSAAEVAVETDKDETLKLIKKWLNTAWPKKIEKKFQAFSVKRNEMSIENECLLWGSRVVVPKKLQPEILKYLHANHPGIVATKACARSYAWWPGIDKELETMIKNCDQCQEFRYNPPRAPIQKWESPGGPWIRLHIDFAGPFQGQTFLIVVDAYTKWTEVSRVPSTSSTNVIRKLRRLFASFGLPETIVSDNDTAFKSEQMEQFCKRNGIEIIFIAPYHPSSNGQTERAVQTTKQSLKVLKEGDWDTKISRFLLKQHSTPSTATGVSPAEMMLKRRLRTPLDRLSPRSRHRPIITNETPDGARRLHIKDQVRMRTHKKEGPKWTRATVEKKTGPLSYEVREHHTGIIHKRHIDHLRYIPKFKDNAEKKTKPTTDNNMDEHQEHKYNLRRRNR</sequence>
<dbReference type="Pfam" id="PF14893">
    <property type="entry name" value="PNMA"/>
    <property type="match status" value="1"/>
</dbReference>
<evidence type="ECO:0000256" key="8">
    <source>
        <dbReference type="SAM" id="MobiDB-lite"/>
    </source>
</evidence>
<keyword evidence="4" id="KW-0540">Nuclease</keyword>
<evidence type="ECO:0000256" key="3">
    <source>
        <dbReference type="ARBA" id="ARBA00022695"/>
    </source>
</evidence>
<dbReference type="GO" id="GO:0004190">
    <property type="term" value="F:aspartic-type endopeptidase activity"/>
    <property type="evidence" value="ECO:0007669"/>
    <property type="project" value="InterPro"/>
</dbReference>
<feature type="domain" description="Integrase catalytic" evidence="11">
    <location>
        <begin position="1054"/>
        <end position="1216"/>
    </location>
</feature>
<dbReference type="GO" id="GO:0042575">
    <property type="term" value="C:DNA polymerase complex"/>
    <property type="evidence" value="ECO:0007669"/>
    <property type="project" value="UniProtKB-ARBA"/>
</dbReference>
<evidence type="ECO:0000256" key="5">
    <source>
        <dbReference type="ARBA" id="ARBA00022759"/>
    </source>
</evidence>
<dbReference type="InterPro" id="IPR012337">
    <property type="entry name" value="RNaseH-like_sf"/>
</dbReference>
<evidence type="ECO:0000259" key="10">
    <source>
        <dbReference type="PROSITE" id="PS50878"/>
    </source>
</evidence>
<accession>A0A0J7KG11</accession>
<dbReference type="InterPro" id="IPR001584">
    <property type="entry name" value="Integrase_cat-core"/>
</dbReference>
<feature type="compositionally biased region" description="Basic and acidic residues" evidence="8">
    <location>
        <begin position="1290"/>
        <end position="1313"/>
    </location>
</feature>
<evidence type="ECO:0000256" key="4">
    <source>
        <dbReference type="ARBA" id="ARBA00022722"/>
    </source>
</evidence>
<dbReference type="GO" id="GO:0004519">
    <property type="term" value="F:endonuclease activity"/>
    <property type="evidence" value="ECO:0007669"/>
    <property type="project" value="UniProtKB-KW"/>
</dbReference>
<keyword evidence="13" id="KW-1185">Reference proteome</keyword>
<dbReference type="PROSITE" id="PS50878">
    <property type="entry name" value="RT_POL"/>
    <property type="match status" value="1"/>
</dbReference>
<evidence type="ECO:0000313" key="13">
    <source>
        <dbReference type="Proteomes" id="UP000036403"/>
    </source>
</evidence>
<evidence type="ECO:0000259" key="9">
    <source>
        <dbReference type="PROSITE" id="PS50175"/>
    </source>
</evidence>
<dbReference type="Gene3D" id="2.40.70.10">
    <property type="entry name" value="Acid Proteases"/>
    <property type="match status" value="1"/>
</dbReference>
<dbReference type="GO" id="GO:0003676">
    <property type="term" value="F:nucleic acid binding"/>
    <property type="evidence" value="ECO:0007669"/>
    <property type="project" value="InterPro"/>
</dbReference>
<dbReference type="PANTHER" id="PTHR37984:SF5">
    <property type="entry name" value="PROTEIN NYNRIN-LIKE"/>
    <property type="match status" value="1"/>
</dbReference>
<dbReference type="InterPro" id="IPR036875">
    <property type="entry name" value="Znf_CCHC_sf"/>
</dbReference>
<dbReference type="FunFam" id="3.30.70.270:FF:000026">
    <property type="entry name" value="Transposon Ty3-G Gag-Pol polyprotein"/>
    <property type="match status" value="1"/>
</dbReference>
<dbReference type="InterPro" id="IPR050951">
    <property type="entry name" value="Retrovirus_Pol_polyprotein"/>
</dbReference>
<feature type="region of interest" description="Disordered" evidence="8">
    <location>
        <begin position="1290"/>
        <end position="1320"/>
    </location>
</feature>
<dbReference type="GO" id="GO:0008270">
    <property type="term" value="F:zinc ion binding"/>
    <property type="evidence" value="ECO:0007669"/>
    <property type="project" value="InterPro"/>
</dbReference>
<dbReference type="InterPro" id="IPR043128">
    <property type="entry name" value="Rev_trsase/Diguanyl_cyclase"/>
</dbReference>
<reference evidence="12 13" key="1">
    <citation type="submission" date="2015-04" db="EMBL/GenBank/DDBJ databases">
        <title>Lasius niger genome sequencing.</title>
        <authorList>
            <person name="Konorov E.A."/>
            <person name="Nikitin M.A."/>
            <person name="Kirill M.V."/>
            <person name="Chang P."/>
        </authorList>
    </citation>
    <scope>NUCLEOTIDE SEQUENCE [LARGE SCALE GENOMIC DNA]</scope>
    <source>
        <tissue evidence="12">Whole</tissue>
    </source>
</reference>
<dbReference type="InterPro" id="IPR001878">
    <property type="entry name" value="Znf_CCHC"/>
</dbReference>
<comment type="caution">
    <text evidence="12">The sequence shown here is derived from an EMBL/GenBank/DDBJ whole genome shotgun (WGS) entry which is preliminary data.</text>
</comment>
<dbReference type="Gene3D" id="4.10.60.10">
    <property type="entry name" value="Zinc finger, CCHC-type"/>
    <property type="match status" value="1"/>
</dbReference>
<dbReference type="EC" id="2.7.7.49" evidence="1"/>
<name>A0A0J7KG11_LASNI</name>
<evidence type="ECO:0000313" key="12">
    <source>
        <dbReference type="EMBL" id="KMQ89189.1"/>
    </source>
</evidence>
<keyword evidence="6" id="KW-0378">Hydrolase</keyword>
<evidence type="ECO:0000256" key="1">
    <source>
        <dbReference type="ARBA" id="ARBA00012493"/>
    </source>
</evidence>
<dbReference type="SUPFAM" id="SSF57756">
    <property type="entry name" value="Retrovirus zinc finger-like domains"/>
    <property type="match status" value="1"/>
</dbReference>
<dbReference type="FunFam" id="1.10.340.70:FF:000003">
    <property type="entry name" value="Protein CBG25708"/>
    <property type="match status" value="1"/>
</dbReference>
<dbReference type="Proteomes" id="UP000036403">
    <property type="component" value="Unassembled WGS sequence"/>
</dbReference>
<dbReference type="InterPro" id="IPR043502">
    <property type="entry name" value="DNA/RNA_pol_sf"/>
</dbReference>
<evidence type="ECO:0000259" key="11">
    <source>
        <dbReference type="PROSITE" id="PS50994"/>
    </source>
</evidence>
<dbReference type="InterPro" id="IPR041588">
    <property type="entry name" value="Integrase_H2C2"/>
</dbReference>
<gene>
    <name evidence="12" type="ORF">RF55_11203</name>
</gene>
<dbReference type="GO" id="GO:0003964">
    <property type="term" value="F:RNA-directed DNA polymerase activity"/>
    <property type="evidence" value="ECO:0007669"/>
    <property type="project" value="UniProtKB-KW"/>
</dbReference>
<dbReference type="Gene3D" id="1.10.340.70">
    <property type="match status" value="1"/>
</dbReference>
<keyword evidence="5" id="KW-0255">Endonuclease</keyword>
<dbReference type="PaxDb" id="67767-A0A0J7KG11"/>
<dbReference type="SUPFAM" id="SSF53098">
    <property type="entry name" value="Ribonuclease H-like"/>
    <property type="match status" value="1"/>
</dbReference>
<dbReference type="FunFam" id="3.30.420.10:FF:000063">
    <property type="entry name" value="Retrovirus-related Pol polyprotein from transposon 297-like Protein"/>
    <property type="match status" value="1"/>
</dbReference>